<dbReference type="HAMAP" id="MF_00765">
    <property type="entry name" value="DarP"/>
    <property type="match status" value="1"/>
</dbReference>
<organism evidence="6 7">
    <name type="scientific">Vulcaniibacterium thermophilum</name>
    <dbReference type="NCBI Taxonomy" id="1169913"/>
    <lineage>
        <taxon>Bacteria</taxon>
        <taxon>Pseudomonadati</taxon>
        <taxon>Pseudomonadota</taxon>
        <taxon>Gammaproteobacteria</taxon>
        <taxon>Lysobacterales</taxon>
        <taxon>Lysobacteraceae</taxon>
        <taxon>Vulcaniibacterium</taxon>
    </lineage>
</organism>
<comment type="caution">
    <text evidence="6">The sequence shown here is derived from an EMBL/GenBank/DDBJ whole genome shotgun (WGS) entry which is preliminary data.</text>
</comment>
<dbReference type="GO" id="GO:0005829">
    <property type="term" value="C:cytosol"/>
    <property type="evidence" value="ECO:0007669"/>
    <property type="project" value="TreeGrafter"/>
</dbReference>
<evidence type="ECO:0000256" key="3">
    <source>
        <dbReference type="ARBA" id="ARBA00022730"/>
    </source>
</evidence>
<dbReference type="PIRSF" id="PIRSF016183">
    <property type="entry name" value="UCP016183"/>
    <property type="match status" value="1"/>
</dbReference>
<dbReference type="InterPro" id="IPR006839">
    <property type="entry name" value="DarP"/>
</dbReference>
<keyword evidence="4 5" id="KW-0694">RNA-binding</keyword>
<evidence type="ECO:0000313" key="7">
    <source>
        <dbReference type="Proteomes" id="UP000636453"/>
    </source>
</evidence>
<dbReference type="RefSeq" id="WP_146473957.1">
    <property type="nucleotide sequence ID" value="NZ_BNCF01000003.1"/>
</dbReference>
<evidence type="ECO:0000256" key="2">
    <source>
        <dbReference type="ARBA" id="ARBA00022517"/>
    </source>
</evidence>
<dbReference type="GO" id="GO:1902626">
    <property type="term" value="P:assembly of large subunit precursor of preribosome"/>
    <property type="evidence" value="ECO:0007669"/>
    <property type="project" value="UniProtKB-UniRule"/>
</dbReference>
<dbReference type="PANTHER" id="PTHR38101">
    <property type="entry name" value="UPF0307 PROTEIN YJGA"/>
    <property type="match status" value="1"/>
</dbReference>
<accession>A0A918YYD6</accession>
<comment type="subcellular location">
    <subcellularLocation>
        <location evidence="5">Cytoplasm</location>
    </subcellularLocation>
    <text evidence="5">Associates with late stage pre-50S ribosomal subunits.</text>
</comment>
<keyword evidence="7" id="KW-1185">Reference proteome</keyword>
<comment type="function">
    <text evidence="5">Member of a network of 50S ribosomal subunit biogenesis factors which assembles along the 30S-50S interface, preventing incorrect 23S rRNA structures from forming. Promotes peptidyl transferase center (PTC) maturation.</text>
</comment>
<dbReference type="SUPFAM" id="SSF158710">
    <property type="entry name" value="PSPTO4464-like"/>
    <property type="match status" value="1"/>
</dbReference>
<gene>
    <name evidence="5" type="primary">darP</name>
    <name evidence="6" type="ORF">GCM10007167_08270</name>
</gene>
<sequence>MRGKDPDTGEYFGPSRSQQRREALEVLELGERLASLSDAQLARLPIPDTLLPHIVETRRITSHIARKRQLAYLAKQMRREDEETLHAIRDALDAQGETARREVAAIHRVEQWRERLLDGGDEALAQLLDQHPRADRQHLRQLVRNALQERRLNKPPHAYRELFRELRALLVVGTESATDADTDTDTDDDSGG</sequence>
<keyword evidence="1 5" id="KW-0963">Cytoplasm</keyword>
<keyword evidence="2 5" id="KW-0690">Ribosome biogenesis</keyword>
<evidence type="ECO:0000313" key="6">
    <source>
        <dbReference type="EMBL" id="GHE28919.1"/>
    </source>
</evidence>
<evidence type="ECO:0000256" key="1">
    <source>
        <dbReference type="ARBA" id="ARBA00022490"/>
    </source>
</evidence>
<dbReference type="Gene3D" id="1.10.60.30">
    <property type="entry name" value="PSPTO4464-like domains"/>
    <property type="match status" value="2"/>
</dbReference>
<dbReference type="GO" id="GO:0043022">
    <property type="term" value="F:ribosome binding"/>
    <property type="evidence" value="ECO:0007669"/>
    <property type="project" value="UniProtKB-UniRule"/>
</dbReference>
<dbReference type="EMBL" id="BNCF01000003">
    <property type="protein sequence ID" value="GHE28919.1"/>
    <property type="molecule type" value="Genomic_DNA"/>
</dbReference>
<dbReference type="CDD" id="cd16331">
    <property type="entry name" value="YjgA-like"/>
    <property type="match status" value="1"/>
</dbReference>
<keyword evidence="3 5" id="KW-0699">rRNA-binding</keyword>
<dbReference type="GO" id="GO:0019843">
    <property type="term" value="F:rRNA binding"/>
    <property type="evidence" value="ECO:0007669"/>
    <property type="project" value="UniProtKB-UniRule"/>
</dbReference>
<name>A0A918YYD6_9GAMM</name>
<proteinExistence type="inferred from homology"/>
<protein>
    <recommendedName>
        <fullName evidence="5">Dual-action ribosomal maturation protein DarP</fullName>
    </recommendedName>
    <alternativeName>
        <fullName evidence="5">Large ribosomal subunit assembly factor DarP</fullName>
    </alternativeName>
</protein>
<dbReference type="OrthoDB" id="5293604at2"/>
<dbReference type="AlphaFoldDB" id="A0A918YYD6"/>
<dbReference type="NCBIfam" id="NF003593">
    <property type="entry name" value="PRK05255.1-1"/>
    <property type="match status" value="1"/>
</dbReference>
<evidence type="ECO:0000256" key="5">
    <source>
        <dbReference type="HAMAP-Rule" id="MF_00765"/>
    </source>
</evidence>
<reference evidence="6" key="2">
    <citation type="submission" date="2020-09" db="EMBL/GenBank/DDBJ databases">
        <authorList>
            <person name="Sun Q."/>
            <person name="Kim S."/>
        </authorList>
    </citation>
    <scope>NUCLEOTIDE SEQUENCE</scope>
    <source>
        <strain evidence="6">KCTC 32020</strain>
    </source>
</reference>
<evidence type="ECO:0000256" key="4">
    <source>
        <dbReference type="ARBA" id="ARBA00022884"/>
    </source>
</evidence>
<comment type="similarity">
    <text evidence="5">Belongs to the DarP family.</text>
</comment>
<reference evidence="6" key="1">
    <citation type="journal article" date="2014" name="Int. J. Syst. Evol. Microbiol.">
        <title>Complete genome sequence of Corynebacterium casei LMG S-19264T (=DSM 44701T), isolated from a smear-ripened cheese.</title>
        <authorList>
            <consortium name="US DOE Joint Genome Institute (JGI-PGF)"/>
            <person name="Walter F."/>
            <person name="Albersmeier A."/>
            <person name="Kalinowski J."/>
            <person name="Ruckert C."/>
        </authorList>
    </citation>
    <scope>NUCLEOTIDE SEQUENCE</scope>
    <source>
        <strain evidence="6">KCTC 32020</strain>
    </source>
</reference>
<dbReference type="Proteomes" id="UP000636453">
    <property type="component" value="Unassembled WGS sequence"/>
</dbReference>
<dbReference type="Pfam" id="PF04751">
    <property type="entry name" value="DarP"/>
    <property type="match status" value="1"/>
</dbReference>
<dbReference type="PANTHER" id="PTHR38101:SF1">
    <property type="entry name" value="UPF0307 PROTEIN YJGA"/>
    <property type="match status" value="1"/>
</dbReference>
<dbReference type="InterPro" id="IPR023153">
    <property type="entry name" value="DarP_sf"/>
</dbReference>